<dbReference type="EMBL" id="JBBYHR010000001">
    <property type="protein sequence ID" value="MEL1242649.1"/>
    <property type="molecule type" value="Genomic_DNA"/>
</dbReference>
<reference evidence="2 3" key="1">
    <citation type="submission" date="2024-04" db="EMBL/GenBank/DDBJ databases">
        <title>Flavobacterium sp. DGU11 16S ribosomal RNA gene Genome sequencing and assembly.</title>
        <authorList>
            <person name="Park S."/>
        </authorList>
    </citation>
    <scope>NUCLEOTIDE SEQUENCE [LARGE SCALE GENOMIC DNA]</scope>
    <source>
        <strain evidence="2 3">DGU11</strain>
    </source>
</reference>
<comment type="caution">
    <text evidence="2">The sequence shown here is derived from an EMBL/GenBank/DDBJ whole genome shotgun (WGS) entry which is preliminary data.</text>
</comment>
<dbReference type="RefSeq" id="WP_341694975.1">
    <property type="nucleotide sequence ID" value="NZ_JBBYHR010000001.1"/>
</dbReference>
<keyword evidence="3" id="KW-1185">Reference proteome</keyword>
<keyword evidence="1" id="KW-0812">Transmembrane</keyword>
<name>A0ABU9HS70_9FLAO</name>
<protein>
    <recommendedName>
        <fullName evidence="4">Interferon-induced transmembrane protein</fullName>
    </recommendedName>
</protein>
<organism evidence="2 3">
    <name type="scientific">Flavobacterium arundinis</name>
    <dbReference type="NCBI Taxonomy" id="3139143"/>
    <lineage>
        <taxon>Bacteria</taxon>
        <taxon>Pseudomonadati</taxon>
        <taxon>Bacteroidota</taxon>
        <taxon>Flavobacteriia</taxon>
        <taxon>Flavobacteriales</taxon>
        <taxon>Flavobacteriaceae</taxon>
        <taxon>Flavobacterium</taxon>
    </lineage>
</organism>
<keyword evidence="1" id="KW-1133">Transmembrane helix</keyword>
<dbReference type="Proteomes" id="UP001464555">
    <property type="component" value="Unassembled WGS sequence"/>
</dbReference>
<feature type="transmembrane region" description="Helical" evidence="1">
    <location>
        <begin position="35"/>
        <end position="58"/>
    </location>
</feature>
<gene>
    <name evidence="2" type="ORF">AAEO56_00130</name>
</gene>
<sequence>MDDQKSFSEYNSSFDSFELQLNSDAKDFLRGASSWATGLAIMGFIGSGFMLLAALAMFAAGSSQEMNRAMNGMSVSSLALMYLLMAVMYFIPMLYLIKFASATKQALNENNTSKLSASFRNLKNHFMSVVISIILIIIAFIAFGIMFVAAVSGNM</sequence>
<feature type="transmembrane region" description="Helical" evidence="1">
    <location>
        <begin position="126"/>
        <end position="151"/>
    </location>
</feature>
<evidence type="ECO:0000313" key="2">
    <source>
        <dbReference type="EMBL" id="MEL1242649.1"/>
    </source>
</evidence>
<evidence type="ECO:0000256" key="1">
    <source>
        <dbReference type="SAM" id="Phobius"/>
    </source>
</evidence>
<proteinExistence type="predicted"/>
<keyword evidence="1" id="KW-0472">Membrane</keyword>
<evidence type="ECO:0008006" key="4">
    <source>
        <dbReference type="Google" id="ProtNLM"/>
    </source>
</evidence>
<accession>A0ABU9HS70</accession>
<feature type="transmembrane region" description="Helical" evidence="1">
    <location>
        <begin position="79"/>
        <end position="97"/>
    </location>
</feature>
<evidence type="ECO:0000313" key="3">
    <source>
        <dbReference type="Proteomes" id="UP001464555"/>
    </source>
</evidence>